<protein>
    <recommendedName>
        <fullName evidence="5">Demethylmenaquinone methyltransferase</fullName>
        <ecNumber evidence="5">2.1.1.163</ecNumber>
    </recommendedName>
</protein>
<reference evidence="6 7" key="1">
    <citation type="journal article" date="2015" name="Sci. Rep.">
        <title>Unraveling adaptation of Pontibacter korlensis to radiation and infertility in desert through complete genome and comparative transcriptomic analysis.</title>
        <authorList>
            <person name="Dai J."/>
            <person name="Dai W."/>
            <person name="Qiu C."/>
            <person name="Yang Z."/>
            <person name="Zhang Y."/>
            <person name="Zhou M."/>
            <person name="Zhang L."/>
            <person name="Fang C."/>
            <person name="Gao Q."/>
            <person name="Yang Q."/>
            <person name="Li X."/>
            <person name="Wang Z."/>
            <person name="Wang Z."/>
            <person name="Jia Z."/>
            <person name="Chen X."/>
        </authorList>
    </citation>
    <scope>NUCLEOTIDE SEQUENCE [LARGE SCALE GENOMIC DNA]</scope>
    <source>
        <strain evidence="6 7">X14-1T</strain>
    </source>
</reference>
<dbReference type="InterPro" id="IPR023576">
    <property type="entry name" value="UbiE/COQ5_MeTrFase_CS"/>
</dbReference>
<keyword evidence="6" id="KW-0830">Ubiquinone</keyword>
<name>A0A0E3ZHN0_9BACT</name>
<keyword evidence="2 5" id="KW-0489">Methyltransferase</keyword>
<dbReference type="EC" id="2.1.1.163" evidence="5"/>
<dbReference type="InterPro" id="IPR004033">
    <property type="entry name" value="UbiE/COQ5_MeTrFase"/>
</dbReference>
<dbReference type="RefSeq" id="WP_046310568.1">
    <property type="nucleotide sequence ID" value="NZ_CBCSCY010000005.1"/>
</dbReference>
<dbReference type="GO" id="GO:0032259">
    <property type="term" value="P:methylation"/>
    <property type="evidence" value="ECO:0007669"/>
    <property type="project" value="UniProtKB-KW"/>
</dbReference>
<dbReference type="KEGG" id="pko:PKOR_10300"/>
<sequence>MAVVPYKDQNEDKKSQVATMFNNIAGKYDFLNHFLSAGIDIIWRKKAVSLLAPEKPKQVLDIATGTADFAIETLRLYPDKITGVDISEGMLAVGREKLAKRGLTNKIELKYGDSENLPFGDNSFDAITVAFGVRNFENLEKGLAEMHRVLRPGGTAVVLEFSKPRSFPMKQLYQFYFKNILPVVGKIVSKDNAAYTYLPESVQAFPDGQDFLKIYQKVGFRSTKWHSLTFGISSIYIGKK</sequence>
<dbReference type="Pfam" id="PF01209">
    <property type="entry name" value="Ubie_methyltran"/>
    <property type="match status" value="1"/>
</dbReference>
<feature type="binding site" evidence="5">
    <location>
        <begin position="113"/>
        <end position="114"/>
    </location>
    <ligand>
        <name>S-adenosyl-L-methionine</name>
        <dbReference type="ChEBI" id="CHEBI:59789"/>
    </ligand>
</feature>
<dbReference type="InterPro" id="IPR029063">
    <property type="entry name" value="SAM-dependent_MTases_sf"/>
</dbReference>
<proteinExistence type="inferred from homology"/>
<comment type="caution">
    <text evidence="5">Lacks conserved residue(s) required for the propagation of feature annotation.</text>
</comment>
<dbReference type="HAMAP" id="MF_01813">
    <property type="entry name" value="MenG_UbiE_methyltr"/>
    <property type="match status" value="1"/>
</dbReference>
<gene>
    <name evidence="5" type="primary">menG</name>
    <name evidence="6" type="ORF">PKOR_10300</name>
</gene>
<keyword evidence="1 5" id="KW-0474">Menaquinone biosynthesis</keyword>
<dbReference type="CDD" id="cd02440">
    <property type="entry name" value="AdoMet_MTases"/>
    <property type="match status" value="1"/>
</dbReference>
<dbReference type="PATRIC" id="fig|400092.3.peg.2256"/>
<keyword evidence="7" id="KW-1185">Reference proteome</keyword>
<feature type="binding site" evidence="5">
    <location>
        <position position="85"/>
    </location>
    <ligand>
        <name>S-adenosyl-L-methionine</name>
        <dbReference type="ChEBI" id="CHEBI:59789"/>
    </ligand>
</feature>
<evidence type="ECO:0000256" key="1">
    <source>
        <dbReference type="ARBA" id="ARBA00022428"/>
    </source>
</evidence>
<dbReference type="PROSITE" id="PS51608">
    <property type="entry name" value="SAM_MT_UBIE"/>
    <property type="match status" value="1"/>
</dbReference>
<evidence type="ECO:0000256" key="5">
    <source>
        <dbReference type="HAMAP-Rule" id="MF_01813"/>
    </source>
</evidence>
<evidence type="ECO:0000256" key="4">
    <source>
        <dbReference type="ARBA" id="ARBA00022691"/>
    </source>
</evidence>
<accession>A0A0E3ZHN0</accession>
<comment type="similarity">
    <text evidence="5">Belongs to the class I-like SAM-binding methyltransferase superfamily. MenG/UbiE family.</text>
</comment>
<evidence type="ECO:0000313" key="7">
    <source>
        <dbReference type="Proteomes" id="UP000033109"/>
    </source>
</evidence>
<dbReference type="Gene3D" id="3.40.50.150">
    <property type="entry name" value="Vaccinia Virus protein VP39"/>
    <property type="match status" value="1"/>
</dbReference>
<evidence type="ECO:0000256" key="2">
    <source>
        <dbReference type="ARBA" id="ARBA00022603"/>
    </source>
</evidence>
<dbReference type="SUPFAM" id="SSF53335">
    <property type="entry name" value="S-adenosyl-L-methionine-dependent methyltransferases"/>
    <property type="match status" value="1"/>
</dbReference>
<dbReference type="STRING" id="400092.PKOR_10300"/>
<comment type="function">
    <text evidence="5">Methyltransferase required for the conversion of demethylmenaquinol (DMKH2) to menaquinol (MKH2).</text>
</comment>
<comment type="pathway">
    <text evidence="5">Quinol/quinone metabolism; menaquinone biosynthesis; menaquinol from 1,4-dihydroxy-2-naphthoate: step 2/2.</text>
</comment>
<keyword evidence="4 5" id="KW-0949">S-adenosyl-L-methionine</keyword>
<dbReference type="Proteomes" id="UP000033109">
    <property type="component" value="Chromosome"/>
</dbReference>
<dbReference type="NCBIfam" id="TIGR01934">
    <property type="entry name" value="MenG_MenH_UbiE"/>
    <property type="match status" value="1"/>
</dbReference>
<dbReference type="AlphaFoldDB" id="A0A0E3ZHN0"/>
<dbReference type="OrthoDB" id="9808140at2"/>
<comment type="catalytic activity">
    <reaction evidence="5">
        <text>a 2-demethylmenaquinol + S-adenosyl-L-methionine = a menaquinol + S-adenosyl-L-homocysteine + H(+)</text>
        <dbReference type="Rhea" id="RHEA:42640"/>
        <dbReference type="Rhea" id="RHEA-COMP:9539"/>
        <dbReference type="Rhea" id="RHEA-COMP:9563"/>
        <dbReference type="ChEBI" id="CHEBI:15378"/>
        <dbReference type="ChEBI" id="CHEBI:18151"/>
        <dbReference type="ChEBI" id="CHEBI:55437"/>
        <dbReference type="ChEBI" id="CHEBI:57856"/>
        <dbReference type="ChEBI" id="CHEBI:59789"/>
        <dbReference type="EC" id="2.1.1.163"/>
    </reaction>
</comment>
<evidence type="ECO:0000313" key="6">
    <source>
        <dbReference type="EMBL" id="AKD05638.1"/>
    </source>
</evidence>
<dbReference type="PROSITE" id="PS01183">
    <property type="entry name" value="UBIE_1"/>
    <property type="match status" value="1"/>
</dbReference>
<keyword evidence="3 5" id="KW-0808">Transferase</keyword>
<evidence type="ECO:0000256" key="3">
    <source>
        <dbReference type="ARBA" id="ARBA00022679"/>
    </source>
</evidence>
<feature type="binding site" evidence="5">
    <location>
        <position position="66"/>
    </location>
    <ligand>
        <name>S-adenosyl-L-methionine</name>
        <dbReference type="ChEBI" id="CHEBI:59789"/>
    </ligand>
</feature>
<dbReference type="GO" id="GO:0009234">
    <property type="term" value="P:menaquinone biosynthetic process"/>
    <property type="evidence" value="ECO:0007669"/>
    <property type="project" value="UniProtKB-UniRule"/>
</dbReference>
<dbReference type="UniPathway" id="UPA00079">
    <property type="reaction ID" value="UER00169"/>
</dbReference>
<dbReference type="PANTHER" id="PTHR43591">
    <property type="entry name" value="METHYLTRANSFERASE"/>
    <property type="match status" value="1"/>
</dbReference>
<organism evidence="6 7">
    <name type="scientific">Pontibacter korlensis</name>
    <dbReference type="NCBI Taxonomy" id="400092"/>
    <lineage>
        <taxon>Bacteria</taxon>
        <taxon>Pseudomonadati</taxon>
        <taxon>Bacteroidota</taxon>
        <taxon>Cytophagia</taxon>
        <taxon>Cytophagales</taxon>
        <taxon>Hymenobacteraceae</taxon>
        <taxon>Pontibacter</taxon>
    </lineage>
</organism>
<dbReference type="GO" id="GO:0043770">
    <property type="term" value="F:demethylmenaquinone methyltransferase activity"/>
    <property type="evidence" value="ECO:0007669"/>
    <property type="project" value="UniProtKB-UniRule"/>
</dbReference>
<dbReference type="PROSITE" id="PS01184">
    <property type="entry name" value="UBIE_2"/>
    <property type="match status" value="1"/>
</dbReference>
<dbReference type="EMBL" id="CP009621">
    <property type="protein sequence ID" value="AKD05638.1"/>
    <property type="molecule type" value="Genomic_DNA"/>
</dbReference>
<dbReference type="HOGENOM" id="CLU_037990_0_0_10"/>
<dbReference type="NCBIfam" id="NF001244">
    <property type="entry name" value="PRK00216.1-5"/>
    <property type="match status" value="1"/>
</dbReference>
<dbReference type="PANTHER" id="PTHR43591:SF24">
    <property type="entry name" value="2-METHOXY-6-POLYPRENYL-1,4-BENZOQUINOL METHYLASE, MITOCHONDRIAL"/>
    <property type="match status" value="1"/>
</dbReference>